<dbReference type="FunFam" id="3.30.160.60:FF:000303">
    <property type="entry name" value="Zinc finger protein 41"/>
    <property type="match status" value="1"/>
</dbReference>
<dbReference type="PANTHER" id="PTHR24394:SF48">
    <property type="entry name" value="ZINC FINGER PROTEIN 771"/>
    <property type="match status" value="1"/>
</dbReference>
<reference evidence="15" key="2">
    <citation type="submission" date="2025-08" db="UniProtKB">
        <authorList>
            <consortium name="Ensembl"/>
        </authorList>
    </citation>
    <scope>IDENTIFICATION</scope>
</reference>
<feature type="domain" description="C2H2-type" evidence="14">
    <location>
        <begin position="293"/>
        <end position="321"/>
    </location>
</feature>
<keyword evidence="7" id="KW-0862">Zinc</keyword>
<evidence type="ECO:0000313" key="16">
    <source>
        <dbReference type="Proteomes" id="UP000694580"/>
    </source>
</evidence>
<feature type="domain" description="C2H2-type" evidence="14">
    <location>
        <begin position="322"/>
        <end position="349"/>
    </location>
</feature>
<dbReference type="InterPro" id="IPR013087">
    <property type="entry name" value="Znf_C2H2_type"/>
</dbReference>
<dbReference type="Ensembl" id="ENSDCDT00010016133.1">
    <property type="protein sequence ID" value="ENSDCDP00010015283.1"/>
    <property type="gene ID" value="ENSDCDG00010007008.1"/>
</dbReference>
<evidence type="ECO:0000256" key="6">
    <source>
        <dbReference type="ARBA" id="ARBA00022771"/>
    </source>
</evidence>
<comment type="function">
    <text evidence="1">May be involved in transcriptional regulation.</text>
</comment>
<feature type="compositionally biased region" description="Polar residues" evidence="13">
    <location>
        <begin position="140"/>
        <end position="150"/>
    </location>
</feature>
<comment type="similarity">
    <text evidence="3">Belongs to the krueppel C2H2-type zinc-finger protein family.</text>
</comment>
<dbReference type="GO" id="GO:0008270">
    <property type="term" value="F:zinc ion binding"/>
    <property type="evidence" value="ECO:0007669"/>
    <property type="project" value="UniProtKB-KW"/>
</dbReference>
<dbReference type="SUPFAM" id="SSF57667">
    <property type="entry name" value="beta-beta-alpha zinc fingers"/>
    <property type="match status" value="5"/>
</dbReference>
<protein>
    <recommendedName>
        <fullName evidence="14">C2H2-type domain-containing protein</fullName>
    </recommendedName>
</protein>
<dbReference type="PANTHER" id="PTHR24394">
    <property type="entry name" value="ZINC FINGER PROTEIN"/>
    <property type="match status" value="1"/>
</dbReference>
<dbReference type="GO" id="GO:1990837">
    <property type="term" value="F:sequence-specific double-stranded DNA binding"/>
    <property type="evidence" value="ECO:0007669"/>
    <property type="project" value="UniProtKB-ARBA"/>
</dbReference>
<reference evidence="15" key="3">
    <citation type="submission" date="2025-09" db="UniProtKB">
        <authorList>
            <consortium name="Ensembl"/>
        </authorList>
    </citation>
    <scope>IDENTIFICATION</scope>
</reference>
<evidence type="ECO:0000256" key="7">
    <source>
        <dbReference type="ARBA" id="ARBA00022833"/>
    </source>
</evidence>
<evidence type="ECO:0000256" key="3">
    <source>
        <dbReference type="ARBA" id="ARBA00006991"/>
    </source>
</evidence>
<dbReference type="Gene3D" id="3.30.160.60">
    <property type="entry name" value="Classic Zinc Finger"/>
    <property type="match status" value="9"/>
</dbReference>
<organism evidence="15 16">
    <name type="scientific">Denticeps clupeoides</name>
    <name type="common">denticle herring</name>
    <dbReference type="NCBI Taxonomy" id="299321"/>
    <lineage>
        <taxon>Eukaryota</taxon>
        <taxon>Metazoa</taxon>
        <taxon>Chordata</taxon>
        <taxon>Craniata</taxon>
        <taxon>Vertebrata</taxon>
        <taxon>Euteleostomi</taxon>
        <taxon>Actinopterygii</taxon>
        <taxon>Neopterygii</taxon>
        <taxon>Teleostei</taxon>
        <taxon>Clupei</taxon>
        <taxon>Clupeiformes</taxon>
        <taxon>Denticipitoidei</taxon>
        <taxon>Denticipitidae</taxon>
        <taxon>Denticeps</taxon>
    </lineage>
</organism>
<dbReference type="Proteomes" id="UP000694580">
    <property type="component" value="Chromosome 13"/>
</dbReference>
<dbReference type="InterPro" id="IPR036236">
    <property type="entry name" value="Znf_C2H2_sf"/>
</dbReference>
<evidence type="ECO:0000313" key="15">
    <source>
        <dbReference type="Ensembl" id="ENSDCDP00010015283.1"/>
    </source>
</evidence>
<evidence type="ECO:0000256" key="12">
    <source>
        <dbReference type="PROSITE-ProRule" id="PRU00042"/>
    </source>
</evidence>
<evidence type="ECO:0000256" key="4">
    <source>
        <dbReference type="ARBA" id="ARBA00022723"/>
    </source>
</evidence>
<dbReference type="FunFam" id="3.30.160.60:FF:002291">
    <property type="entry name" value="Zinc finger protein 648"/>
    <property type="match status" value="1"/>
</dbReference>
<evidence type="ECO:0000256" key="11">
    <source>
        <dbReference type="ARBA" id="ARBA00023242"/>
    </source>
</evidence>
<feature type="domain" description="C2H2-type" evidence="14">
    <location>
        <begin position="265"/>
        <end position="292"/>
    </location>
</feature>
<feature type="domain" description="C2H2-type" evidence="14">
    <location>
        <begin position="434"/>
        <end position="456"/>
    </location>
</feature>
<dbReference type="FunFam" id="3.30.160.60:FF:000295">
    <property type="entry name" value="zinc finger protein 19"/>
    <property type="match status" value="1"/>
</dbReference>
<dbReference type="PROSITE" id="PS00028">
    <property type="entry name" value="ZINC_FINGER_C2H2_1"/>
    <property type="match status" value="8"/>
</dbReference>
<feature type="region of interest" description="Disordered" evidence="13">
    <location>
        <begin position="140"/>
        <end position="188"/>
    </location>
</feature>
<keyword evidence="5" id="KW-0677">Repeat</keyword>
<feature type="domain" description="C2H2-type" evidence="14">
    <location>
        <begin position="378"/>
        <end position="405"/>
    </location>
</feature>
<comment type="subcellular location">
    <subcellularLocation>
        <location evidence="2">Nucleus</location>
    </subcellularLocation>
</comment>
<name>A0AAY4B2Q9_9TELE</name>
<proteinExistence type="inferred from homology"/>
<evidence type="ECO:0000259" key="14">
    <source>
        <dbReference type="PROSITE" id="PS50157"/>
    </source>
</evidence>
<keyword evidence="10" id="KW-0804">Transcription</keyword>
<evidence type="ECO:0000256" key="1">
    <source>
        <dbReference type="ARBA" id="ARBA00003767"/>
    </source>
</evidence>
<keyword evidence="8" id="KW-0805">Transcription regulation</keyword>
<dbReference type="FunFam" id="3.30.160.60:FF:000145">
    <property type="entry name" value="Zinc finger protein 574"/>
    <property type="match status" value="1"/>
</dbReference>
<reference evidence="15 16" key="1">
    <citation type="submission" date="2020-06" db="EMBL/GenBank/DDBJ databases">
        <authorList>
            <consortium name="Wellcome Sanger Institute Data Sharing"/>
        </authorList>
    </citation>
    <scope>NUCLEOTIDE SEQUENCE [LARGE SCALE GENOMIC DNA]</scope>
</reference>
<dbReference type="FunFam" id="3.30.160.60:FF:000771">
    <property type="entry name" value="zinc finger protein 648"/>
    <property type="match status" value="1"/>
</dbReference>
<dbReference type="SMART" id="SM00355">
    <property type="entry name" value="ZnF_C2H2"/>
    <property type="match status" value="9"/>
</dbReference>
<keyword evidence="16" id="KW-1185">Reference proteome</keyword>
<feature type="domain" description="C2H2-type" evidence="14">
    <location>
        <begin position="350"/>
        <end position="377"/>
    </location>
</feature>
<keyword evidence="9" id="KW-0238">DNA-binding</keyword>
<dbReference type="FunFam" id="3.30.160.60:FF:001238">
    <property type="entry name" value="Zinc finger protein 648"/>
    <property type="match status" value="1"/>
</dbReference>
<dbReference type="FunFam" id="3.30.160.60:FF:002075">
    <property type="entry name" value="zinc finger protein 646"/>
    <property type="match status" value="1"/>
</dbReference>
<sequence length="531" mass="59769">MTDQIVSWDTKCLNDKIYISKRSIRKAFINKRHYVPCSPPESSGSGAQGANFSLSSEEDTNYSCGGALVYLKPDPSDDFSKTSSGEEAAFWTVTSSLGWPSCAIAEECPDDRSVAEDVHIERSGQSCPVGVDRNKASANLKQDQAPSLQASLEHDHEASSSSEEKDEEEEEEEEEEEPKSQSKADLKLPITFSAMKRRGVEGDTENRPYKCIHCNWAFKKSSNLLSHMETHSGLKPHVCELCGKAYSHQGTLQQHKRLHTGERPYRCPFCDKTYIWSSDFRKHIRTHTGEKPYACAGCGKDFVRSSDLRKHERNMHANDKPFPCGQCGKTFNKPLSLRRHERTHLGERPFACPQCGKAFAMASRMAEHQKVHSGVRPYECTVCGKTFTKSSNLLEHQTIHSGQRPHKCSVCGVAFAVASRLARHQRVHTGEQPYHCSGCDTTFRCPATLRRHQIHHCHATFQRHSQTPGKEPCEYQTRCQHSERFPNYQDVFFSASLNLSMGLHPILCIMNWALITSAIEGIGFMQSELLL</sequence>
<keyword evidence="4" id="KW-0479">Metal-binding</keyword>
<dbReference type="GO" id="GO:0000981">
    <property type="term" value="F:DNA-binding transcription factor activity, RNA polymerase II-specific"/>
    <property type="evidence" value="ECO:0007669"/>
    <property type="project" value="TreeGrafter"/>
</dbReference>
<evidence type="ECO:0000256" key="10">
    <source>
        <dbReference type="ARBA" id="ARBA00023163"/>
    </source>
</evidence>
<evidence type="ECO:0000256" key="2">
    <source>
        <dbReference type="ARBA" id="ARBA00004123"/>
    </source>
</evidence>
<dbReference type="GeneTree" id="ENSGT00940000163676"/>
<evidence type="ECO:0000256" key="5">
    <source>
        <dbReference type="ARBA" id="ARBA00022737"/>
    </source>
</evidence>
<dbReference type="FunFam" id="3.30.160.60:FF:000495">
    <property type="entry name" value="zinc finger protein 668"/>
    <property type="match status" value="1"/>
</dbReference>
<feature type="compositionally biased region" description="Acidic residues" evidence="13">
    <location>
        <begin position="164"/>
        <end position="177"/>
    </location>
</feature>
<feature type="domain" description="C2H2-type" evidence="14">
    <location>
        <begin position="209"/>
        <end position="236"/>
    </location>
</feature>
<keyword evidence="6 12" id="KW-0863">Zinc-finger</keyword>
<dbReference type="Pfam" id="PF00096">
    <property type="entry name" value="zf-C2H2"/>
    <property type="match status" value="8"/>
</dbReference>
<dbReference type="GO" id="GO:0005634">
    <property type="term" value="C:nucleus"/>
    <property type="evidence" value="ECO:0007669"/>
    <property type="project" value="UniProtKB-SubCell"/>
</dbReference>
<evidence type="ECO:0000256" key="8">
    <source>
        <dbReference type="ARBA" id="ARBA00023015"/>
    </source>
</evidence>
<feature type="domain" description="C2H2-type" evidence="14">
    <location>
        <begin position="406"/>
        <end position="433"/>
    </location>
</feature>
<dbReference type="AlphaFoldDB" id="A0AAY4B2Q9"/>
<feature type="domain" description="C2H2-type" evidence="14">
    <location>
        <begin position="237"/>
        <end position="264"/>
    </location>
</feature>
<keyword evidence="11" id="KW-0539">Nucleus</keyword>
<accession>A0AAY4B2Q9</accession>
<evidence type="ECO:0000256" key="13">
    <source>
        <dbReference type="SAM" id="MobiDB-lite"/>
    </source>
</evidence>
<dbReference type="PROSITE" id="PS50157">
    <property type="entry name" value="ZINC_FINGER_C2H2_2"/>
    <property type="match status" value="9"/>
</dbReference>
<evidence type="ECO:0000256" key="9">
    <source>
        <dbReference type="ARBA" id="ARBA00023125"/>
    </source>
</evidence>